<dbReference type="InterPro" id="IPR051681">
    <property type="entry name" value="Ser/Thr_Kinases-Pseudokinases"/>
</dbReference>
<feature type="active site" description="Proton acceptor" evidence="7">
    <location>
        <position position="219"/>
    </location>
</feature>
<evidence type="ECO:0000256" key="5">
    <source>
        <dbReference type="ARBA" id="ARBA00047899"/>
    </source>
</evidence>
<dbReference type="FunFam" id="3.30.200.20:FF:000034">
    <property type="entry name" value="Kinase suppressor of Ras 1"/>
    <property type="match status" value="1"/>
</dbReference>
<evidence type="ECO:0000256" key="3">
    <source>
        <dbReference type="ARBA" id="ARBA00022777"/>
    </source>
</evidence>
<keyword evidence="11" id="KW-1185">Reference proteome</keyword>
<sequence>MDSNESNSKKSNSQLGSKSKKLGVDSNDDMYLNEDNIDFKNWDMQLGKYLAKIWSKKSEIQEEWEIDLTKLDIKNAIGQGTYGPVYRGVHDGKDVAVKVFDWGDAHVTAAEALALRASFEQEIAVWHKLDHPNITKFIGASITTTDLKIPTNNNPNTGQNHLPYRSCCVAVEYLQGGTLKNFLNRNSKKKLSFNIVIQLALDLSRGLSYLHSKNIVHRDVKTEKLLLNTYETLKIAGFGVARVEAQNSKDMTSETGTVGYMAPEVLEGKLYSIKCDVYSFGICLWEIYCCDMPYANLSFAEVSSKVVHQNLRPDIPKCCPSSLKNVMKKCWDSKPEKRPNMEEIVKLLEAIDTTKGGRMVVEDPPTSCFCIHYPRPPL</sequence>
<dbReference type="Pfam" id="PF07714">
    <property type="entry name" value="PK_Tyr_Ser-Thr"/>
    <property type="match status" value="1"/>
</dbReference>
<dbReference type="EMBL" id="SZYD01000012">
    <property type="protein sequence ID" value="KAD4584461.1"/>
    <property type="molecule type" value="Genomic_DNA"/>
</dbReference>
<comment type="catalytic activity">
    <reaction evidence="5">
        <text>L-threonyl-[protein] + ATP = O-phospho-L-threonyl-[protein] + ADP + H(+)</text>
        <dbReference type="Rhea" id="RHEA:46608"/>
        <dbReference type="Rhea" id="RHEA-COMP:11060"/>
        <dbReference type="Rhea" id="RHEA-COMP:11605"/>
        <dbReference type="ChEBI" id="CHEBI:15378"/>
        <dbReference type="ChEBI" id="CHEBI:30013"/>
        <dbReference type="ChEBI" id="CHEBI:30616"/>
        <dbReference type="ChEBI" id="CHEBI:61977"/>
        <dbReference type="ChEBI" id="CHEBI:456216"/>
        <dbReference type="EC" id="2.7.11.1"/>
    </reaction>
</comment>
<evidence type="ECO:0000256" key="4">
    <source>
        <dbReference type="ARBA" id="ARBA00022840"/>
    </source>
</evidence>
<accession>A0A5N6N9F0</accession>
<dbReference type="InterPro" id="IPR011009">
    <property type="entry name" value="Kinase-like_dom_sf"/>
</dbReference>
<dbReference type="Proteomes" id="UP000326396">
    <property type="component" value="Linkage Group LG2"/>
</dbReference>
<dbReference type="InterPro" id="IPR000719">
    <property type="entry name" value="Prot_kinase_dom"/>
</dbReference>
<dbReference type="OrthoDB" id="4062651at2759"/>
<dbReference type="CDD" id="cd13999">
    <property type="entry name" value="STKc_MAP3K-like"/>
    <property type="match status" value="1"/>
</dbReference>
<evidence type="ECO:0000313" key="11">
    <source>
        <dbReference type="Proteomes" id="UP000326396"/>
    </source>
</evidence>
<evidence type="ECO:0000256" key="8">
    <source>
        <dbReference type="SAM" id="MobiDB-lite"/>
    </source>
</evidence>
<keyword evidence="1" id="KW-0808">Transferase</keyword>
<dbReference type="GO" id="GO:0005524">
    <property type="term" value="F:ATP binding"/>
    <property type="evidence" value="ECO:0007669"/>
    <property type="project" value="UniProtKB-KW"/>
</dbReference>
<dbReference type="GO" id="GO:0005886">
    <property type="term" value="C:plasma membrane"/>
    <property type="evidence" value="ECO:0007669"/>
    <property type="project" value="TreeGrafter"/>
</dbReference>
<dbReference type="PANTHER" id="PTHR44329">
    <property type="entry name" value="SERINE/THREONINE-PROTEIN KINASE TNNI3K-RELATED"/>
    <property type="match status" value="1"/>
</dbReference>
<dbReference type="GO" id="GO:0004674">
    <property type="term" value="F:protein serine/threonine kinase activity"/>
    <property type="evidence" value="ECO:0007669"/>
    <property type="project" value="UniProtKB-EC"/>
</dbReference>
<keyword evidence="4" id="KW-0067">ATP-binding</keyword>
<organism evidence="10 11">
    <name type="scientific">Mikania micrantha</name>
    <name type="common">bitter vine</name>
    <dbReference type="NCBI Taxonomy" id="192012"/>
    <lineage>
        <taxon>Eukaryota</taxon>
        <taxon>Viridiplantae</taxon>
        <taxon>Streptophyta</taxon>
        <taxon>Embryophyta</taxon>
        <taxon>Tracheophyta</taxon>
        <taxon>Spermatophyta</taxon>
        <taxon>Magnoliopsida</taxon>
        <taxon>eudicotyledons</taxon>
        <taxon>Gunneridae</taxon>
        <taxon>Pentapetalae</taxon>
        <taxon>asterids</taxon>
        <taxon>campanulids</taxon>
        <taxon>Asterales</taxon>
        <taxon>Asteraceae</taxon>
        <taxon>Asteroideae</taxon>
        <taxon>Heliantheae alliance</taxon>
        <taxon>Eupatorieae</taxon>
        <taxon>Mikania</taxon>
    </lineage>
</organism>
<evidence type="ECO:0000256" key="1">
    <source>
        <dbReference type="ARBA" id="ARBA00022679"/>
    </source>
</evidence>
<evidence type="ECO:0000259" key="9">
    <source>
        <dbReference type="PROSITE" id="PS50011"/>
    </source>
</evidence>
<proteinExistence type="predicted"/>
<dbReference type="Gene3D" id="1.10.510.10">
    <property type="entry name" value="Transferase(Phosphotransferase) domain 1"/>
    <property type="match status" value="1"/>
</dbReference>
<comment type="catalytic activity">
    <reaction evidence="6">
        <text>L-seryl-[protein] + ATP = O-phospho-L-seryl-[protein] + ADP + H(+)</text>
        <dbReference type="Rhea" id="RHEA:17989"/>
        <dbReference type="Rhea" id="RHEA-COMP:9863"/>
        <dbReference type="Rhea" id="RHEA-COMP:11604"/>
        <dbReference type="ChEBI" id="CHEBI:15378"/>
        <dbReference type="ChEBI" id="CHEBI:29999"/>
        <dbReference type="ChEBI" id="CHEBI:30616"/>
        <dbReference type="ChEBI" id="CHEBI:83421"/>
        <dbReference type="ChEBI" id="CHEBI:456216"/>
        <dbReference type="EC" id="2.7.11.1"/>
    </reaction>
</comment>
<feature type="region of interest" description="Disordered" evidence="8">
    <location>
        <begin position="1"/>
        <end position="22"/>
    </location>
</feature>
<reference evidence="10 11" key="1">
    <citation type="submission" date="2019-05" db="EMBL/GenBank/DDBJ databases">
        <title>Mikania micrantha, genome provides insights into the molecular mechanism of rapid growth.</title>
        <authorList>
            <person name="Liu B."/>
        </authorList>
    </citation>
    <scope>NUCLEOTIDE SEQUENCE [LARGE SCALE GENOMIC DNA]</scope>
    <source>
        <strain evidence="10">NLD-2019</strain>
        <tissue evidence="10">Leaf</tissue>
    </source>
</reference>
<name>A0A5N6N9F0_9ASTR</name>
<keyword evidence="2" id="KW-0547">Nucleotide-binding</keyword>
<dbReference type="Gene3D" id="3.30.200.20">
    <property type="entry name" value="Phosphorylase Kinase, domain 1"/>
    <property type="match status" value="1"/>
</dbReference>
<dbReference type="SUPFAM" id="SSF56112">
    <property type="entry name" value="Protein kinase-like (PK-like)"/>
    <property type="match status" value="1"/>
</dbReference>
<comment type="caution">
    <text evidence="10">The sequence shown here is derived from an EMBL/GenBank/DDBJ whole genome shotgun (WGS) entry which is preliminary data.</text>
</comment>
<evidence type="ECO:0000256" key="6">
    <source>
        <dbReference type="ARBA" id="ARBA00048679"/>
    </source>
</evidence>
<evidence type="ECO:0000256" key="7">
    <source>
        <dbReference type="PIRSR" id="PIRSR000615-1"/>
    </source>
</evidence>
<gene>
    <name evidence="10" type="ORF">E3N88_22062</name>
</gene>
<keyword evidence="3" id="KW-0418">Kinase</keyword>
<feature type="compositionally biased region" description="Low complexity" evidence="8">
    <location>
        <begin position="1"/>
        <end position="13"/>
    </location>
</feature>
<dbReference type="PANTHER" id="PTHR44329:SF274">
    <property type="entry name" value="DUAL-SPECIFICITY KINASE TKL-PL-4 FAMILY"/>
    <property type="match status" value="1"/>
</dbReference>
<protein>
    <recommendedName>
        <fullName evidence="9">Protein kinase domain-containing protein</fullName>
    </recommendedName>
</protein>
<dbReference type="AlphaFoldDB" id="A0A5N6N9F0"/>
<dbReference type="InterPro" id="IPR001245">
    <property type="entry name" value="Ser-Thr/Tyr_kinase_cat_dom"/>
</dbReference>
<evidence type="ECO:0000256" key="2">
    <source>
        <dbReference type="ARBA" id="ARBA00022741"/>
    </source>
</evidence>
<dbReference type="PRINTS" id="PR00109">
    <property type="entry name" value="TYRKINASE"/>
</dbReference>
<evidence type="ECO:0000313" key="10">
    <source>
        <dbReference type="EMBL" id="KAD4584461.1"/>
    </source>
</evidence>
<feature type="domain" description="Protein kinase" evidence="9">
    <location>
        <begin position="71"/>
        <end position="351"/>
    </location>
</feature>
<dbReference type="PROSITE" id="PS50011">
    <property type="entry name" value="PROTEIN_KINASE_DOM"/>
    <property type="match status" value="1"/>
</dbReference>